<protein>
    <submittedName>
        <fullName evidence="2">Uncharacterized protein</fullName>
    </submittedName>
</protein>
<keyword evidence="1" id="KW-0472">Membrane</keyword>
<evidence type="ECO:0000256" key="1">
    <source>
        <dbReference type="SAM" id="Phobius"/>
    </source>
</evidence>
<feature type="transmembrane region" description="Helical" evidence="1">
    <location>
        <begin position="147"/>
        <end position="163"/>
    </location>
</feature>
<reference evidence="3" key="1">
    <citation type="submission" date="2017-04" db="EMBL/GenBank/DDBJ databases">
        <authorList>
            <person name="Abreu V.A."/>
            <person name="Popin R.V."/>
            <person name="Rigonato J."/>
            <person name="Andreote A.P."/>
            <person name="Schaker P.C."/>
            <person name="Hoff-Risseti C."/>
            <person name="Alvarenga D.O."/>
            <person name="Varani A.M."/>
            <person name="Fiore M.F."/>
        </authorList>
    </citation>
    <scope>NUCLEOTIDE SEQUENCE [LARGE SCALE GENOMIC DNA]</scope>
    <source>
        <strain evidence="3">CENA303</strain>
    </source>
</reference>
<dbReference type="EMBL" id="NBYN01000042">
    <property type="protein sequence ID" value="OSO90951.1"/>
    <property type="molecule type" value="Genomic_DNA"/>
</dbReference>
<dbReference type="AlphaFoldDB" id="A0A1X4G7V7"/>
<proteinExistence type="predicted"/>
<name>A0A1X4G7V7_9CYAN</name>
<comment type="caution">
    <text evidence="2">The sequence shown here is derived from an EMBL/GenBank/DDBJ whole genome shotgun (WGS) entry which is preliminary data.</text>
</comment>
<feature type="transmembrane region" description="Helical" evidence="1">
    <location>
        <begin position="183"/>
        <end position="200"/>
    </location>
</feature>
<organism evidence="2 3">
    <name type="scientific">Cylindrospermopsis raciborskii CENA303</name>
    <dbReference type="NCBI Taxonomy" id="1170769"/>
    <lineage>
        <taxon>Bacteria</taxon>
        <taxon>Bacillati</taxon>
        <taxon>Cyanobacteriota</taxon>
        <taxon>Cyanophyceae</taxon>
        <taxon>Nostocales</taxon>
        <taxon>Aphanizomenonaceae</taxon>
        <taxon>Cylindrospermopsis</taxon>
    </lineage>
</organism>
<accession>A0A1X4G7V7</accession>
<sequence length="368" mass="40691">MKFYLYLLAGISSALLGWNIGQFFLTDLGVFPQYPEITLFPCIAVSLACSMVMNEIFISNPTRPKRSFQTAQRPLLIATGLGIISGLVAGIISQILFLPIIRVPTPIVRTLGWLLIGASVGLAEGLTWRWYSMEALGKKRLQQRLRISVLAGSGASLIAAGLFEAFRLGLGRMPANFKSVEDIIGFSILGLLLGAVFSVTNSPSYIAALRAGKGFEYKSFKEDIPDNLGASLEANYALINTKHLSFVNNMEAMNDVKHLDEIQEGLSIQLPARGKIRIGSDLVNTDITIPGLPPHIADIQIQKRTASLIPDSQFFNAIALNGSQLKHPREVPLRHNYVLTLYVVDQEGNKQEKYYRFVYYNRFLDPQA</sequence>
<dbReference type="RefSeq" id="WP_009343424.1">
    <property type="nucleotide sequence ID" value="NZ_NBYN01000042.1"/>
</dbReference>
<evidence type="ECO:0000313" key="2">
    <source>
        <dbReference type="EMBL" id="OSO90951.1"/>
    </source>
</evidence>
<evidence type="ECO:0000313" key="3">
    <source>
        <dbReference type="Proteomes" id="UP000192997"/>
    </source>
</evidence>
<keyword evidence="1" id="KW-0812">Transmembrane</keyword>
<feature type="transmembrane region" description="Helical" evidence="1">
    <location>
        <begin position="37"/>
        <end position="54"/>
    </location>
</feature>
<feature type="transmembrane region" description="Helical" evidence="1">
    <location>
        <begin position="5"/>
        <end position="25"/>
    </location>
</feature>
<dbReference type="Proteomes" id="UP000192997">
    <property type="component" value="Unassembled WGS sequence"/>
</dbReference>
<feature type="transmembrane region" description="Helical" evidence="1">
    <location>
        <begin position="107"/>
        <end position="126"/>
    </location>
</feature>
<gene>
    <name evidence="2" type="ORF">B7O87_09140</name>
</gene>
<keyword evidence="1" id="KW-1133">Transmembrane helix</keyword>
<feature type="transmembrane region" description="Helical" evidence="1">
    <location>
        <begin position="75"/>
        <end position="101"/>
    </location>
</feature>